<dbReference type="RefSeq" id="WP_274154308.1">
    <property type="nucleotide sequence ID" value="NZ_CP117812.1"/>
</dbReference>
<keyword evidence="7" id="KW-1185">Reference proteome</keyword>
<dbReference type="Gene3D" id="3.40.720.10">
    <property type="entry name" value="Alkaline Phosphatase, subunit A"/>
    <property type="match status" value="1"/>
</dbReference>
<dbReference type="InterPro" id="IPR017850">
    <property type="entry name" value="Alkaline_phosphatase_core_sf"/>
</dbReference>
<keyword evidence="3" id="KW-0378">Hydrolase</keyword>
<evidence type="ECO:0000256" key="1">
    <source>
        <dbReference type="ARBA" id="ARBA00008779"/>
    </source>
</evidence>
<gene>
    <name evidence="6" type="ORF">PQO03_16575</name>
</gene>
<dbReference type="EMBL" id="CP117812">
    <property type="protein sequence ID" value="WDE99453.1"/>
    <property type="molecule type" value="Genomic_DNA"/>
</dbReference>
<dbReference type="PANTHER" id="PTHR43108:SF6">
    <property type="entry name" value="N-SULPHOGLUCOSAMINE SULPHOHYDROLASE"/>
    <property type="match status" value="1"/>
</dbReference>
<accession>A0ABY7VYU4</accession>
<dbReference type="PROSITE" id="PS00149">
    <property type="entry name" value="SULFATASE_2"/>
    <property type="match status" value="1"/>
</dbReference>
<evidence type="ECO:0000259" key="5">
    <source>
        <dbReference type="Pfam" id="PF00884"/>
    </source>
</evidence>
<keyword evidence="4" id="KW-0325">Glycoprotein</keyword>
<dbReference type="PANTHER" id="PTHR43108">
    <property type="entry name" value="N-ACETYLGLUCOSAMINE-6-SULFATASE FAMILY MEMBER"/>
    <property type="match status" value="1"/>
</dbReference>
<name>A0ABY7VYU4_9BACT</name>
<dbReference type="Proteomes" id="UP001214250">
    <property type="component" value="Chromosome 2"/>
</dbReference>
<reference evidence="6 7" key="1">
    <citation type="submission" date="2023-02" db="EMBL/GenBank/DDBJ databases">
        <title>Genome sequence of Lentisphaera profundi SAORIC-696.</title>
        <authorList>
            <person name="Kim e."/>
            <person name="Cho J.-C."/>
            <person name="Choi A."/>
            <person name="Kang I."/>
        </authorList>
    </citation>
    <scope>NUCLEOTIDE SEQUENCE [LARGE SCALE GENOMIC DNA]</scope>
    <source>
        <strain evidence="6 7">SAORIC-696</strain>
    </source>
</reference>
<evidence type="ECO:0000313" key="7">
    <source>
        <dbReference type="Proteomes" id="UP001214250"/>
    </source>
</evidence>
<evidence type="ECO:0000313" key="6">
    <source>
        <dbReference type="EMBL" id="WDE99453.1"/>
    </source>
</evidence>
<sequence>MFKSIRPYIVLSLLCLGIASDLLAKNQKPNILFIMSDDHTKQAIGAYGSRLAQLNPTPNIDYLAKNGMRFDQVFCNNSICTPSRASIITGQYPQSNGVLDLNGSISADKQYLPLVMKKAGYQTAMIGKWHLKKEPAAFDFYCVLPGQGLYHNPDFYVRGPKPWGKNILKSNKHSSDAITDISLDWLKNKRKTNQAFFLMHHFKAPHDMYENAKRYDSYLEEIDIPRPNNLFEAPKASPGSKDLGSGLSKSHNTWGLPQKLGISDELNEPEYTHKAYQLYLKRYLRCVKGIDDKIKRLIDYLTETGEIENTIIIYTSDQGFLLGEHNLIDKRWMYEESFSMPFIAYYPKLIKKNSVNHWLINNTDFAPTLLQLAGINNPPEYMQGKSFFDAFTGSAKPENWREFTYYRYWMHMAHRLAVPAHFGIRSERYKLIFFYGLKNGKRGGKPTPVAWEFYDLKSDPSEMVNQYANPEYQSIISKMKSQLKDLRIELKETDEKYPQIQKIIDAHWDK</sequence>
<dbReference type="PROSITE" id="PS00523">
    <property type="entry name" value="SULFATASE_1"/>
    <property type="match status" value="1"/>
</dbReference>
<dbReference type="SUPFAM" id="SSF53649">
    <property type="entry name" value="Alkaline phosphatase-like"/>
    <property type="match status" value="1"/>
</dbReference>
<comment type="similarity">
    <text evidence="1">Belongs to the sulfatase family.</text>
</comment>
<organism evidence="6 7">
    <name type="scientific">Lentisphaera profundi</name>
    <dbReference type="NCBI Taxonomy" id="1658616"/>
    <lineage>
        <taxon>Bacteria</taxon>
        <taxon>Pseudomonadati</taxon>
        <taxon>Lentisphaerota</taxon>
        <taxon>Lentisphaeria</taxon>
        <taxon>Lentisphaerales</taxon>
        <taxon>Lentisphaeraceae</taxon>
        <taxon>Lentisphaera</taxon>
    </lineage>
</organism>
<evidence type="ECO:0000256" key="2">
    <source>
        <dbReference type="ARBA" id="ARBA00022729"/>
    </source>
</evidence>
<proteinExistence type="inferred from homology"/>
<dbReference type="Pfam" id="PF00884">
    <property type="entry name" value="Sulfatase"/>
    <property type="match status" value="1"/>
</dbReference>
<protein>
    <submittedName>
        <fullName evidence="6">Sulfatase</fullName>
    </submittedName>
</protein>
<dbReference type="CDD" id="cd16031">
    <property type="entry name" value="G6S_like"/>
    <property type="match status" value="1"/>
</dbReference>
<feature type="domain" description="Sulfatase N-terminal" evidence="5">
    <location>
        <begin position="29"/>
        <end position="375"/>
    </location>
</feature>
<dbReference type="InterPro" id="IPR024607">
    <property type="entry name" value="Sulfatase_CS"/>
</dbReference>
<evidence type="ECO:0000256" key="4">
    <source>
        <dbReference type="ARBA" id="ARBA00023180"/>
    </source>
</evidence>
<dbReference type="InterPro" id="IPR000917">
    <property type="entry name" value="Sulfatase_N"/>
</dbReference>
<evidence type="ECO:0000256" key="3">
    <source>
        <dbReference type="ARBA" id="ARBA00022801"/>
    </source>
</evidence>
<keyword evidence="2" id="KW-0732">Signal</keyword>